<evidence type="ECO:0000256" key="2">
    <source>
        <dbReference type="SAM" id="MobiDB-lite"/>
    </source>
</evidence>
<evidence type="ECO:0000259" key="3">
    <source>
        <dbReference type="PROSITE" id="PS50142"/>
    </source>
</evidence>
<dbReference type="GO" id="GO:0004525">
    <property type="term" value="F:ribonuclease III activity"/>
    <property type="evidence" value="ECO:0007669"/>
    <property type="project" value="InterPro"/>
</dbReference>
<dbReference type="PROSITE" id="PS50142">
    <property type="entry name" value="RNASE_3_2"/>
    <property type="match status" value="1"/>
</dbReference>
<dbReference type="GO" id="GO:0005634">
    <property type="term" value="C:nucleus"/>
    <property type="evidence" value="ECO:0007669"/>
    <property type="project" value="TreeGrafter"/>
</dbReference>
<dbReference type="SMART" id="SM00535">
    <property type="entry name" value="RIBOc"/>
    <property type="match status" value="1"/>
</dbReference>
<dbReference type="OrthoDB" id="416741at2759"/>
<keyword evidence="5" id="KW-1185">Reference proteome</keyword>
<dbReference type="CDD" id="cd00593">
    <property type="entry name" value="RIBOc"/>
    <property type="match status" value="1"/>
</dbReference>
<dbReference type="PROSITE" id="PS00517">
    <property type="entry name" value="RNASE_3_1"/>
    <property type="match status" value="1"/>
</dbReference>
<reference evidence="4" key="1">
    <citation type="journal article" date="2021" name="New Phytol.">
        <title>Evolutionary innovations through gain and loss of genes in the ectomycorrhizal Boletales.</title>
        <authorList>
            <person name="Wu G."/>
            <person name="Miyauchi S."/>
            <person name="Morin E."/>
            <person name="Kuo A."/>
            <person name="Drula E."/>
            <person name="Varga T."/>
            <person name="Kohler A."/>
            <person name="Feng B."/>
            <person name="Cao Y."/>
            <person name="Lipzen A."/>
            <person name="Daum C."/>
            <person name="Hundley H."/>
            <person name="Pangilinan J."/>
            <person name="Johnson J."/>
            <person name="Barry K."/>
            <person name="LaButti K."/>
            <person name="Ng V."/>
            <person name="Ahrendt S."/>
            <person name="Min B."/>
            <person name="Choi I.G."/>
            <person name="Park H."/>
            <person name="Plett J.M."/>
            <person name="Magnuson J."/>
            <person name="Spatafora J.W."/>
            <person name="Nagy L.G."/>
            <person name="Henrissat B."/>
            <person name="Grigoriev I.V."/>
            <person name="Yang Z.L."/>
            <person name="Xu J."/>
            <person name="Martin F.M."/>
        </authorList>
    </citation>
    <scope>NUCLEOTIDE SEQUENCE</scope>
    <source>
        <strain evidence="4">KKN 215</strain>
    </source>
</reference>
<comment type="caution">
    <text evidence="4">The sequence shown here is derived from an EMBL/GenBank/DDBJ whole genome shotgun (WGS) entry which is preliminary data.</text>
</comment>
<dbReference type="InterPro" id="IPR036389">
    <property type="entry name" value="RNase_III_sf"/>
</dbReference>
<name>A0A8K0UMK2_9AGAR</name>
<feature type="region of interest" description="Disordered" evidence="2">
    <location>
        <begin position="268"/>
        <end position="385"/>
    </location>
</feature>
<dbReference type="InterPro" id="IPR000999">
    <property type="entry name" value="RNase_III_dom"/>
</dbReference>
<evidence type="ECO:0000313" key="5">
    <source>
        <dbReference type="Proteomes" id="UP000813824"/>
    </source>
</evidence>
<dbReference type="PANTHER" id="PTHR11207">
    <property type="entry name" value="RIBONUCLEASE III"/>
    <property type="match status" value="1"/>
</dbReference>
<dbReference type="SUPFAM" id="SSF69065">
    <property type="entry name" value="RNase III domain-like"/>
    <property type="match status" value="1"/>
</dbReference>
<keyword evidence="1" id="KW-0694">RNA-binding</keyword>
<dbReference type="Pfam" id="PF00636">
    <property type="entry name" value="Ribonuclease_3"/>
    <property type="match status" value="1"/>
</dbReference>
<gene>
    <name evidence="4" type="ORF">BXZ70DRAFT_943574</name>
</gene>
<dbReference type="AlphaFoldDB" id="A0A8K0UMK2"/>
<evidence type="ECO:0000313" key="4">
    <source>
        <dbReference type="EMBL" id="KAH8099409.1"/>
    </source>
</evidence>
<dbReference type="EMBL" id="JAEVFJ010000020">
    <property type="protein sequence ID" value="KAH8099409.1"/>
    <property type="molecule type" value="Genomic_DNA"/>
</dbReference>
<dbReference type="Proteomes" id="UP000813824">
    <property type="component" value="Unassembled WGS sequence"/>
</dbReference>
<dbReference type="PANTHER" id="PTHR11207:SF0">
    <property type="entry name" value="RIBONUCLEASE 3"/>
    <property type="match status" value="1"/>
</dbReference>
<proteinExistence type="predicted"/>
<feature type="domain" description="RNase III" evidence="3">
    <location>
        <begin position="10"/>
        <end position="147"/>
    </location>
</feature>
<evidence type="ECO:0000256" key="1">
    <source>
        <dbReference type="ARBA" id="ARBA00022884"/>
    </source>
</evidence>
<feature type="compositionally biased region" description="Polar residues" evidence="2">
    <location>
        <begin position="273"/>
        <end position="285"/>
    </location>
</feature>
<dbReference type="GO" id="GO:0003725">
    <property type="term" value="F:double-stranded RNA binding"/>
    <property type="evidence" value="ECO:0007669"/>
    <property type="project" value="TreeGrafter"/>
</dbReference>
<dbReference type="GO" id="GO:0006396">
    <property type="term" value="P:RNA processing"/>
    <property type="evidence" value="ECO:0007669"/>
    <property type="project" value="InterPro"/>
</dbReference>
<accession>A0A8K0UMK2</accession>
<protein>
    <submittedName>
        <fullName evidence="4">Ribonuclease III domain-containing protein</fullName>
    </submittedName>
</protein>
<dbReference type="GO" id="GO:0010468">
    <property type="term" value="P:regulation of gene expression"/>
    <property type="evidence" value="ECO:0007669"/>
    <property type="project" value="TreeGrafter"/>
</dbReference>
<dbReference type="Gene3D" id="1.10.1520.10">
    <property type="entry name" value="Ribonuclease III domain"/>
    <property type="match status" value="1"/>
</dbReference>
<sequence length="385" mass="42699">MSYTDIQKAINDTIARPGFSGSLPALSENAWRKILKESTDTAKENDRLEFLGDALMYATIGSQLYKLCPQGSPHLYTSLRAALHSNATFSKLAEKLDVLAVSSTVLRALTAKTFGEGSAAPSKLRPQVKRTADLFETVIAAYYMESGFEPLNDWVADLYAPLIAAARKTYLTSNTRQRRFDHNKTFAATDMKLRKAGKHTHQGIKSLAARKESIFSPSRQQRVPPGIWNTGSHLMAFPMRPLSQPMAPPIEPLRPNFAQPLLLPPYPPIASRLRSSTNAFQTQHQPADAPRPNERRVQKLRVPPGPVFRLPTPRKKGTPVRTKNVPLVIDLTLSDDDDEPGPSHIIPPQTSDSSESNSETEQDETEDILMSDSENEQPPGHRVFS</sequence>
<organism evidence="4 5">
    <name type="scientific">Cristinia sonorae</name>
    <dbReference type="NCBI Taxonomy" id="1940300"/>
    <lineage>
        <taxon>Eukaryota</taxon>
        <taxon>Fungi</taxon>
        <taxon>Dikarya</taxon>
        <taxon>Basidiomycota</taxon>
        <taxon>Agaricomycotina</taxon>
        <taxon>Agaricomycetes</taxon>
        <taxon>Agaricomycetidae</taxon>
        <taxon>Agaricales</taxon>
        <taxon>Pleurotineae</taxon>
        <taxon>Stephanosporaceae</taxon>
        <taxon>Cristinia</taxon>
    </lineage>
</organism>
<feature type="compositionally biased region" description="Acidic residues" evidence="2">
    <location>
        <begin position="358"/>
        <end position="375"/>
    </location>
</feature>